<feature type="transmembrane region" description="Helical" evidence="1">
    <location>
        <begin position="125"/>
        <end position="144"/>
    </location>
</feature>
<keyword evidence="2" id="KW-0732">Signal</keyword>
<dbReference type="Pfam" id="PF00487">
    <property type="entry name" value="FA_desaturase"/>
    <property type="match status" value="1"/>
</dbReference>
<accession>A0A9Q4CQX0</accession>
<feature type="chain" id="PRO_5040197968" evidence="2">
    <location>
        <begin position="19"/>
        <end position="310"/>
    </location>
</feature>
<gene>
    <name evidence="4" type="ORF">N0392_19260</name>
</gene>
<keyword evidence="1" id="KW-0812">Transmembrane</keyword>
<proteinExistence type="predicted"/>
<organism evidence="4 5">
    <name type="scientific">Morganella morganii</name>
    <name type="common">Proteus morganii</name>
    <dbReference type="NCBI Taxonomy" id="582"/>
    <lineage>
        <taxon>Bacteria</taxon>
        <taxon>Pseudomonadati</taxon>
        <taxon>Pseudomonadota</taxon>
        <taxon>Gammaproteobacteria</taxon>
        <taxon>Enterobacterales</taxon>
        <taxon>Morganellaceae</taxon>
        <taxon>Morganella</taxon>
    </lineage>
</organism>
<dbReference type="EMBL" id="JAPNMI010000015">
    <property type="protein sequence ID" value="MCY0791808.1"/>
    <property type="molecule type" value="Genomic_DNA"/>
</dbReference>
<dbReference type="PROSITE" id="PS51257">
    <property type="entry name" value="PROKAR_LIPOPROTEIN"/>
    <property type="match status" value="1"/>
</dbReference>
<feature type="transmembrane region" description="Helical" evidence="1">
    <location>
        <begin position="28"/>
        <end position="50"/>
    </location>
</feature>
<dbReference type="GO" id="GO:0016491">
    <property type="term" value="F:oxidoreductase activity"/>
    <property type="evidence" value="ECO:0007669"/>
    <property type="project" value="UniProtKB-KW"/>
</dbReference>
<dbReference type="AlphaFoldDB" id="A0A9Q4CQX0"/>
<reference evidence="4" key="1">
    <citation type="submission" date="2022-08" db="EMBL/GenBank/DDBJ databases">
        <authorList>
            <person name="Dale J.L."/>
        </authorList>
    </citation>
    <scope>NUCLEOTIDE SEQUENCE</scope>
    <source>
        <strain evidence="4">2022EL-00758</strain>
    </source>
</reference>
<keyword evidence="4" id="KW-0560">Oxidoreductase</keyword>
<sequence>MRLLLNSILLVFSMTAAAACLWGVSHLAWYYALPALIGFMLINNMPFAILHEAVHGVAARSAAGNRMIGIIAAWAFPTSFTLQRRAHLNHHKNNRTDKELYDYYLPGQPRWLRNVWMYGGNLLGLYYFCVLLGNLIWFIAPGVYRSRLFVTKIAPALGFGSQVPELAKLPPLTIWSELLGAFLWQALLFWVLDLSVTGYLLCLWAFALHWSALQYADHAWSPRDVMNGAWNLKVLPVSRWLALNYHCHLAHHQHPQAPWYELPSLVDDQPRPTFWRVYFTMWRYGVRPAPQMGAPADLDFVFPPEEEKRR</sequence>
<dbReference type="EC" id="1.14.19.-" evidence="4"/>
<evidence type="ECO:0000313" key="4">
    <source>
        <dbReference type="EMBL" id="MCY0791808.1"/>
    </source>
</evidence>
<keyword evidence="1" id="KW-1133">Transmembrane helix</keyword>
<evidence type="ECO:0000313" key="5">
    <source>
        <dbReference type="Proteomes" id="UP001076655"/>
    </source>
</evidence>
<protein>
    <submittedName>
        <fullName evidence="4">Fatty acid desaturase</fullName>
        <ecNumber evidence="4">1.14.19.-</ecNumber>
    </submittedName>
</protein>
<evidence type="ECO:0000256" key="1">
    <source>
        <dbReference type="SAM" id="Phobius"/>
    </source>
</evidence>
<evidence type="ECO:0000256" key="2">
    <source>
        <dbReference type="SAM" id="SignalP"/>
    </source>
</evidence>
<dbReference type="InterPro" id="IPR005804">
    <property type="entry name" value="FA_desaturase_dom"/>
</dbReference>
<dbReference type="RefSeq" id="WP_214095888.1">
    <property type="nucleotide sequence ID" value="NZ_BRRE01000012.1"/>
</dbReference>
<comment type="caution">
    <text evidence="4">The sequence shown here is derived from an EMBL/GenBank/DDBJ whole genome shotgun (WGS) entry which is preliminary data.</text>
</comment>
<dbReference type="Proteomes" id="UP001076655">
    <property type="component" value="Unassembled WGS sequence"/>
</dbReference>
<feature type="signal peptide" evidence="2">
    <location>
        <begin position="1"/>
        <end position="18"/>
    </location>
</feature>
<name>A0A9Q4CQX0_MORMO</name>
<evidence type="ECO:0000259" key="3">
    <source>
        <dbReference type="Pfam" id="PF00487"/>
    </source>
</evidence>
<keyword evidence="1" id="KW-0472">Membrane</keyword>
<dbReference type="GO" id="GO:0006629">
    <property type="term" value="P:lipid metabolic process"/>
    <property type="evidence" value="ECO:0007669"/>
    <property type="project" value="InterPro"/>
</dbReference>
<feature type="domain" description="Fatty acid desaturase" evidence="3">
    <location>
        <begin position="30"/>
        <end position="267"/>
    </location>
</feature>